<dbReference type="Pfam" id="PF08450">
    <property type="entry name" value="SGL"/>
    <property type="match status" value="1"/>
</dbReference>
<protein>
    <submittedName>
        <fullName evidence="6 8">Regucalcin</fullName>
    </submittedName>
</protein>
<dbReference type="InterPro" id="IPR013658">
    <property type="entry name" value="SGL"/>
</dbReference>
<dbReference type="GO" id="GO:0004341">
    <property type="term" value="F:gluconolactonase activity"/>
    <property type="evidence" value="ECO:0007669"/>
    <property type="project" value="TreeGrafter"/>
</dbReference>
<evidence type="ECO:0000256" key="1">
    <source>
        <dbReference type="ARBA" id="ARBA00008853"/>
    </source>
</evidence>
<dbReference type="PROSITE" id="PS51257">
    <property type="entry name" value="PROKAR_LIPOPROTEIN"/>
    <property type="match status" value="1"/>
</dbReference>
<dbReference type="OrthoDB" id="423498at2759"/>
<dbReference type="InterPro" id="IPR011042">
    <property type="entry name" value="6-blade_b-propeller_TolB-like"/>
</dbReference>
<feature type="active site" description="Proton donor/acceptor" evidence="2">
    <location>
        <position position="235"/>
    </location>
</feature>
<dbReference type="PANTHER" id="PTHR10907:SF47">
    <property type="entry name" value="REGUCALCIN"/>
    <property type="match status" value="1"/>
</dbReference>
<evidence type="ECO:0000256" key="2">
    <source>
        <dbReference type="PIRSR" id="PIRSR605511-1"/>
    </source>
</evidence>
<keyword evidence="4" id="KW-0732">Signal</keyword>
<reference evidence="8" key="2">
    <citation type="submission" date="2025-04" db="UniProtKB">
        <authorList>
            <consortium name="RefSeq"/>
        </authorList>
    </citation>
    <scope>IDENTIFICATION</scope>
    <source>
        <tissue evidence="8">Whole body</tissue>
    </source>
</reference>
<keyword evidence="3" id="KW-0479">Metal-binding</keyword>
<dbReference type="RefSeq" id="XP_025416017.1">
    <property type="nucleotide sequence ID" value="XM_025560232.1"/>
</dbReference>
<organism evidence="6">
    <name type="scientific">Sipha flava</name>
    <name type="common">yellow sugarcane aphid</name>
    <dbReference type="NCBI Taxonomy" id="143950"/>
    <lineage>
        <taxon>Eukaryota</taxon>
        <taxon>Metazoa</taxon>
        <taxon>Ecdysozoa</taxon>
        <taxon>Arthropoda</taxon>
        <taxon>Hexapoda</taxon>
        <taxon>Insecta</taxon>
        <taxon>Pterygota</taxon>
        <taxon>Neoptera</taxon>
        <taxon>Paraneoptera</taxon>
        <taxon>Hemiptera</taxon>
        <taxon>Sternorrhyncha</taxon>
        <taxon>Aphidomorpha</taxon>
        <taxon>Aphidoidea</taxon>
        <taxon>Aphididae</taxon>
        <taxon>Sipha</taxon>
    </lineage>
</organism>
<feature type="binding site" evidence="3">
    <location>
        <position position="40"/>
    </location>
    <ligand>
        <name>a divalent metal cation</name>
        <dbReference type="ChEBI" id="CHEBI:60240"/>
    </ligand>
</feature>
<feature type="binding site" evidence="3">
    <location>
        <position position="127"/>
    </location>
    <ligand>
        <name>substrate</name>
    </ligand>
</feature>
<dbReference type="EMBL" id="GGMS01003636">
    <property type="protein sequence ID" value="MBY72839.1"/>
    <property type="molecule type" value="Transcribed_RNA"/>
</dbReference>
<evidence type="ECO:0000313" key="7">
    <source>
        <dbReference type="Proteomes" id="UP000694846"/>
    </source>
</evidence>
<feature type="binding site" evidence="3">
    <location>
        <position position="129"/>
    </location>
    <ligand>
        <name>substrate</name>
    </ligand>
</feature>
<evidence type="ECO:0000256" key="4">
    <source>
        <dbReference type="SAM" id="SignalP"/>
    </source>
</evidence>
<feature type="binding site" evidence="3">
    <location>
        <position position="235"/>
    </location>
    <ligand>
        <name>a divalent metal cation</name>
        <dbReference type="ChEBI" id="CHEBI:60240"/>
    </ligand>
</feature>
<name>A0A2S2Q529_9HEMI</name>
<dbReference type="AlphaFoldDB" id="A0A2S2Q529"/>
<evidence type="ECO:0000259" key="5">
    <source>
        <dbReference type="Pfam" id="PF08450"/>
    </source>
</evidence>
<evidence type="ECO:0000313" key="6">
    <source>
        <dbReference type="EMBL" id="MBY72839.1"/>
    </source>
</evidence>
<keyword evidence="3" id="KW-0862">Zinc</keyword>
<feature type="chain" id="PRO_5044579046" evidence="4">
    <location>
        <begin position="20"/>
        <end position="340"/>
    </location>
</feature>
<evidence type="ECO:0000313" key="8">
    <source>
        <dbReference type="RefSeq" id="XP_025416017.1"/>
    </source>
</evidence>
<dbReference type="GO" id="GO:0005509">
    <property type="term" value="F:calcium ion binding"/>
    <property type="evidence" value="ECO:0007669"/>
    <property type="project" value="TreeGrafter"/>
</dbReference>
<dbReference type="GO" id="GO:0019853">
    <property type="term" value="P:L-ascorbic acid biosynthetic process"/>
    <property type="evidence" value="ECO:0007669"/>
    <property type="project" value="TreeGrafter"/>
</dbReference>
<dbReference type="PRINTS" id="PR01790">
    <property type="entry name" value="SMP30FAMILY"/>
</dbReference>
<feature type="binding site" evidence="3">
    <location>
        <position position="183"/>
    </location>
    <ligand>
        <name>a divalent metal cation</name>
        <dbReference type="ChEBI" id="CHEBI:60240"/>
    </ligand>
</feature>
<feature type="signal peptide" evidence="4">
    <location>
        <begin position="1"/>
        <end position="19"/>
    </location>
</feature>
<sequence>MSVIKCNVAFLSMVAAVSCAANYGGASIKAVTDDVMVAGEGPFWDSENNALYFVDIVKHRVYRYRRNRLDHAQLDGDVGFVIPVTGYRDLFVIGLNTTLASLRWELNKKTYQVTGLTTVDKDKPGNRWNDAKADVNGNLWAGTMGFMDAAGNVPTGRGTLYKLNSTRCFEQLEPVIPAVTVSNGLAWNNNGTRMYYIDSPTKRIALFDYDPVTASISNHRTLYDFETDGLPGVPDGMTIDANGDLWIASYNGGQVIHVNGMSGKLLGKLKIAAEKVSSVTFGGPRLDKLYVTTISLGVAREKYKDYPMTGKLLEVSGLGVKGTLNRRVQAKCFRPSLRIE</sequence>
<accession>A0A2S2Q529</accession>
<evidence type="ECO:0000256" key="3">
    <source>
        <dbReference type="PIRSR" id="PIRSR605511-2"/>
    </source>
</evidence>
<dbReference type="Gene3D" id="2.120.10.30">
    <property type="entry name" value="TolB, C-terminal domain"/>
    <property type="match status" value="1"/>
</dbReference>
<proteinExistence type="inferred from homology"/>
<dbReference type="Proteomes" id="UP000694846">
    <property type="component" value="Unplaced"/>
</dbReference>
<reference evidence="6" key="1">
    <citation type="submission" date="2018-04" db="EMBL/GenBank/DDBJ databases">
        <title>Transcriptome assembly of Sipha flava.</title>
        <authorList>
            <person name="Scully E.D."/>
            <person name="Geib S.M."/>
            <person name="Palmer N.A."/>
            <person name="Koch K."/>
            <person name="Bradshaw J."/>
            <person name="Heng-Moss T."/>
            <person name="Sarath G."/>
        </authorList>
    </citation>
    <scope>NUCLEOTIDE SEQUENCE</scope>
</reference>
<keyword evidence="7" id="KW-1185">Reference proteome</keyword>
<comment type="cofactor">
    <cofactor evidence="3">
        <name>Zn(2+)</name>
        <dbReference type="ChEBI" id="CHEBI:29105"/>
    </cofactor>
    <text evidence="3">Binds 1 divalent metal cation per subunit.</text>
</comment>
<feature type="domain" description="SMP-30/Gluconolactonase/LRE-like region" evidence="5">
    <location>
        <begin position="39"/>
        <end position="294"/>
    </location>
</feature>
<dbReference type="PANTHER" id="PTHR10907">
    <property type="entry name" value="REGUCALCIN"/>
    <property type="match status" value="1"/>
</dbReference>
<dbReference type="SUPFAM" id="SSF63829">
    <property type="entry name" value="Calcium-dependent phosphotriesterase"/>
    <property type="match status" value="1"/>
</dbReference>
<dbReference type="InterPro" id="IPR005511">
    <property type="entry name" value="SMP-30"/>
</dbReference>
<gene>
    <name evidence="6" type="primary">rgn_1</name>
    <name evidence="8" type="synonym">LOC112687501</name>
    <name evidence="6" type="ORF">g.129412</name>
</gene>
<comment type="similarity">
    <text evidence="1">Belongs to the SMP-30/CGR1 family.</text>
</comment>